<protein>
    <submittedName>
        <fullName evidence="1">Uncharacterized protein</fullName>
    </submittedName>
</protein>
<dbReference type="RefSeq" id="WP_068745312.1">
    <property type="nucleotide sequence ID" value="NZ_LSRE01000013.1"/>
</dbReference>
<name>A0A137ZJ07_9ACTN</name>
<reference evidence="1 2" key="1">
    <citation type="submission" date="2016-02" db="EMBL/GenBank/DDBJ databases">
        <authorList>
            <person name="Teng J.L."/>
            <person name="Tang Y."/>
            <person name="Huang Y."/>
            <person name="Guo F."/>
            <person name="Wei W."/>
            <person name="Chen J.H."/>
            <person name="Wong S.Y."/>
            <person name="Lau S.K."/>
            <person name="Woo P.C."/>
        </authorList>
    </citation>
    <scope>NUCLEOTIDE SEQUENCE [LARGE SCALE GENOMIC DNA]</scope>
    <source>
        <strain evidence="1 2">JCM 13375</strain>
    </source>
</reference>
<organism evidence="1 2">
    <name type="scientific">Tsukamurella pseudospumae</name>
    <dbReference type="NCBI Taxonomy" id="239498"/>
    <lineage>
        <taxon>Bacteria</taxon>
        <taxon>Bacillati</taxon>
        <taxon>Actinomycetota</taxon>
        <taxon>Actinomycetes</taxon>
        <taxon>Mycobacteriales</taxon>
        <taxon>Tsukamurellaceae</taxon>
        <taxon>Tsukamurella</taxon>
    </lineage>
</organism>
<sequence>MGSERNRGADLGQSAGARAIEARAAIATAQLRSTVTSISSSVGCTSTHGERIIETIDVLVDAILPELEAAEAMHSAGAPGRQSA</sequence>
<keyword evidence="2" id="KW-1185">Reference proteome</keyword>
<dbReference type="Proteomes" id="UP000070409">
    <property type="component" value="Unassembled WGS sequence"/>
</dbReference>
<proteinExistence type="predicted"/>
<evidence type="ECO:0000313" key="1">
    <source>
        <dbReference type="EMBL" id="KXO98154.1"/>
    </source>
</evidence>
<accession>A0A137ZJ07</accession>
<comment type="caution">
    <text evidence="1">The sequence shown here is derived from an EMBL/GenBank/DDBJ whole genome shotgun (WGS) entry which is preliminary data.</text>
</comment>
<dbReference type="EMBL" id="LSRE01000013">
    <property type="protein sequence ID" value="KXO98154.1"/>
    <property type="molecule type" value="Genomic_DNA"/>
</dbReference>
<evidence type="ECO:0000313" key="2">
    <source>
        <dbReference type="Proteomes" id="UP000070409"/>
    </source>
</evidence>
<gene>
    <name evidence="1" type="ORF">AXK61_19105</name>
</gene>